<dbReference type="Proteomes" id="UP001642484">
    <property type="component" value="Unassembled WGS sequence"/>
</dbReference>
<keyword evidence="4" id="KW-1185">Reference proteome</keyword>
<feature type="region of interest" description="Disordered" evidence="1">
    <location>
        <begin position="165"/>
        <end position="210"/>
    </location>
</feature>
<accession>A0ABP0SCP5</accession>
<feature type="compositionally biased region" description="Pro residues" evidence="1">
    <location>
        <begin position="175"/>
        <end position="184"/>
    </location>
</feature>
<comment type="caution">
    <text evidence="3">The sequence shown here is derived from an EMBL/GenBank/DDBJ whole genome shotgun (WGS) entry which is preliminary data.</text>
</comment>
<reference evidence="3 4" key="1">
    <citation type="submission" date="2024-02" db="EMBL/GenBank/DDBJ databases">
        <authorList>
            <person name="Chen Y."/>
            <person name="Shah S."/>
            <person name="Dougan E. K."/>
            <person name="Thang M."/>
            <person name="Chan C."/>
        </authorList>
    </citation>
    <scope>NUCLEOTIDE SEQUENCE [LARGE SCALE GENOMIC DNA]</scope>
</reference>
<protein>
    <submittedName>
        <fullName evidence="3">Uncharacterized protein</fullName>
    </submittedName>
</protein>
<feature type="region of interest" description="Disordered" evidence="1">
    <location>
        <begin position="977"/>
        <end position="1005"/>
    </location>
</feature>
<keyword evidence="2" id="KW-0812">Transmembrane</keyword>
<sequence>MPIAGWVAAEPSLQGLTNEVRSDVIWNLYIAAVTQAAEAFPLVTGDLSTWSEVVAGLPITFVEPEAAQPRGFSTIHWKCIALGLLMLAADSWVRSGRTRVYVSVVGASLLGLGSVLWYTGATWFLHSLNTPQHGRPHVAVQPSQMGPIEIDMPPLETLNTQGLGAGADGRNAFDTPPPGAPPLPTLQSNAGVGAQGTESGQTGSTQQSVQTTGLRRVQLLNRAPFQLLAGQQGTVKNTSAGLHTIELDSGLTIQSVPTEAVSEVVAQTMLPVATGGEHYAPYSLSGPSSKLQAQAARIRDAISKAAALQNSTPGWGALFWQAVKNEKEIYQLEPEMSQRLSTFCKVTDMWVTKPKGLLVQKNSRGGSFARVADIGEGSNPEDMAWHLKLPADLQRAAPELYRNIRAEGCSSVRQWVNDQHPTLELKQSPGYQDLFMAATIIDFELAGCRSEAAVMAKLGTSDTLEIHLRKLGSFIYFRRTKDRTGANRMLGVRAPGANADIAPKWLLDDANAHSKLEWQRSERGNKMSRQDHGGHGTGGGGHTKYVGKFRGTSQLVKVLNALAQGAVSTKLTSPEAAQKLGHVKATVARSLALQRLLQSFAATARARRSLGLTGVQTSRAVATLLKQPIDDQGYMSFTKVKQVPLSAESLVEPSNTGCLDMLEALPQDDALFYSKEEHVIDTAGSDGASGVEQTLSHVRRLECKKQIHCTIRGLADLDGIRCPGLSEDHQHGPSIGPTGALANQHDQAAPRVTAWSTWSEQRRCGAVMLNEAAVRQQAVLITERQSAAYVHVDDTVFISDSKMGHQIPGELQASYEEDATAERFPTLCGWPQTGHVPHELSRRAKLPKWIFATDAMGANDYDNGGYGIVTTRVSTSEATDLLRQGGAEGKAIARLDGTQGARYPDRALKPTVPFTLLSDELFVQSSRAASVEPKLEEMRPDLRRKENKWLLPQPPEGLTDYQRRVWRNDQLQKLVSPSSRDEVEVKRSQRSQSVPPPIRTSPAPKATAKAEAVCCRRAVRRSPSLTSRVRWWCSAVFKGMSGLTALLLMTLLSGEAGPIHQTSRVIGAVADISDATAAAAISAINASNAMATAATTWVAAAASNGLTAGDNLWRGVDLTNIEASRCGDAIVADSVEVLHKWLDSDLARAHFPCLSEPLSQRILAAALTLQDALPYTQSMAEDFLLTRSFTSLKVSAQQLEHHRIRVAFQATTLHYQVRWANPMWDGVGWSVELERTRPDFAHVATFVD</sequence>
<feature type="transmembrane region" description="Helical" evidence="2">
    <location>
        <begin position="100"/>
        <end position="125"/>
    </location>
</feature>
<keyword evidence="2" id="KW-0472">Membrane</keyword>
<gene>
    <name evidence="3" type="ORF">CCMP2556_LOCUS51203</name>
</gene>
<organism evidence="3 4">
    <name type="scientific">Durusdinium trenchii</name>
    <dbReference type="NCBI Taxonomy" id="1381693"/>
    <lineage>
        <taxon>Eukaryota</taxon>
        <taxon>Sar</taxon>
        <taxon>Alveolata</taxon>
        <taxon>Dinophyceae</taxon>
        <taxon>Suessiales</taxon>
        <taxon>Symbiodiniaceae</taxon>
        <taxon>Durusdinium</taxon>
    </lineage>
</organism>
<evidence type="ECO:0000256" key="2">
    <source>
        <dbReference type="SAM" id="Phobius"/>
    </source>
</evidence>
<proteinExistence type="predicted"/>
<feature type="compositionally biased region" description="Basic and acidic residues" evidence="1">
    <location>
        <begin position="520"/>
        <end position="534"/>
    </location>
</feature>
<evidence type="ECO:0000313" key="4">
    <source>
        <dbReference type="Proteomes" id="UP001642484"/>
    </source>
</evidence>
<evidence type="ECO:0000313" key="3">
    <source>
        <dbReference type="EMBL" id="CAK9110086.1"/>
    </source>
</evidence>
<dbReference type="EMBL" id="CAXAMN010027328">
    <property type="protein sequence ID" value="CAK9110086.1"/>
    <property type="molecule type" value="Genomic_DNA"/>
</dbReference>
<feature type="compositionally biased region" description="Low complexity" evidence="1">
    <location>
        <begin position="195"/>
        <end position="210"/>
    </location>
</feature>
<name>A0ABP0SCP5_9DINO</name>
<keyword evidence="2" id="KW-1133">Transmembrane helix</keyword>
<evidence type="ECO:0000256" key="1">
    <source>
        <dbReference type="SAM" id="MobiDB-lite"/>
    </source>
</evidence>
<feature type="region of interest" description="Disordered" evidence="1">
    <location>
        <begin position="520"/>
        <end position="544"/>
    </location>
</feature>